<reference evidence="1" key="1">
    <citation type="submission" date="2021-03" db="EMBL/GenBank/DDBJ databases">
        <authorList>
            <person name="Kim M.K."/>
        </authorList>
    </citation>
    <scope>NUCLEOTIDE SEQUENCE</scope>
    <source>
        <strain evidence="1">BT186</strain>
    </source>
</reference>
<dbReference type="EMBL" id="JAFLQZ010000010">
    <property type="protein sequence ID" value="MBO0359345.1"/>
    <property type="molecule type" value="Genomic_DNA"/>
</dbReference>
<dbReference type="AlphaFoldDB" id="A0A939EZD8"/>
<organism evidence="1 2">
    <name type="scientific">Hymenobacter telluris</name>
    <dbReference type="NCBI Taxonomy" id="2816474"/>
    <lineage>
        <taxon>Bacteria</taxon>
        <taxon>Pseudomonadati</taxon>
        <taxon>Bacteroidota</taxon>
        <taxon>Cytophagia</taxon>
        <taxon>Cytophagales</taxon>
        <taxon>Hymenobacteraceae</taxon>
        <taxon>Hymenobacter</taxon>
    </lineage>
</organism>
<gene>
    <name evidence="1" type="ORF">J0X19_15385</name>
</gene>
<name>A0A939EZD8_9BACT</name>
<evidence type="ECO:0000313" key="2">
    <source>
        <dbReference type="Proteomes" id="UP000664144"/>
    </source>
</evidence>
<comment type="caution">
    <text evidence="1">The sequence shown here is derived from an EMBL/GenBank/DDBJ whole genome shotgun (WGS) entry which is preliminary data.</text>
</comment>
<keyword evidence="2" id="KW-1185">Reference proteome</keyword>
<accession>A0A939EZD8</accession>
<protein>
    <submittedName>
        <fullName evidence="1">Uncharacterized protein</fullName>
    </submittedName>
</protein>
<dbReference type="RefSeq" id="WP_206985270.1">
    <property type="nucleotide sequence ID" value="NZ_JAFLQZ010000010.1"/>
</dbReference>
<dbReference type="Proteomes" id="UP000664144">
    <property type="component" value="Unassembled WGS sequence"/>
</dbReference>
<sequence length="143" mass="16671">MTYYSHFVFGWLLLLTSCETKIPVTESNLTGAWRSVNTHKSGYPPDDIIIYKRYKQLFLTTYYGHYEAKLNEAGDSLSLRQGCMVYLLPVSLRLMPDKSPDTLSVSMPSFGKFTRMDSSTFIRNYFSYKRPRKLPLQRRGEDK</sequence>
<proteinExistence type="predicted"/>
<evidence type="ECO:0000313" key="1">
    <source>
        <dbReference type="EMBL" id="MBO0359345.1"/>
    </source>
</evidence>